<keyword evidence="1" id="KW-0812">Transmembrane</keyword>
<dbReference type="AlphaFoldDB" id="A0A1X2IXE3"/>
<comment type="caution">
    <text evidence="2">The sequence shown here is derived from an EMBL/GenBank/DDBJ whole genome shotgun (WGS) entry which is preliminary data.</text>
</comment>
<evidence type="ECO:0000313" key="3">
    <source>
        <dbReference type="Proteomes" id="UP000193560"/>
    </source>
</evidence>
<feature type="transmembrane region" description="Helical" evidence="1">
    <location>
        <begin position="67"/>
        <end position="85"/>
    </location>
</feature>
<keyword evidence="1" id="KW-0472">Membrane</keyword>
<dbReference type="Proteomes" id="UP000193560">
    <property type="component" value="Unassembled WGS sequence"/>
</dbReference>
<keyword evidence="1" id="KW-1133">Transmembrane helix</keyword>
<evidence type="ECO:0000313" key="2">
    <source>
        <dbReference type="EMBL" id="ORZ23996.1"/>
    </source>
</evidence>
<protein>
    <submittedName>
        <fullName evidence="2">Uncharacterized protein</fullName>
    </submittedName>
</protein>
<dbReference type="EMBL" id="MCGE01000002">
    <property type="protein sequence ID" value="ORZ23996.1"/>
    <property type="molecule type" value="Genomic_DNA"/>
</dbReference>
<gene>
    <name evidence="2" type="ORF">BCR42DRAFT_386857</name>
</gene>
<proteinExistence type="predicted"/>
<name>A0A1X2IXE3_9FUNG</name>
<accession>A0A1X2IXE3</accession>
<feature type="transmembrane region" description="Helical" evidence="1">
    <location>
        <begin position="28"/>
        <end position="47"/>
    </location>
</feature>
<sequence length="126" mass="14521">MINKWLGECAEPDLRDLSLFQLDQTPSLSGLCLFVILACYRTSHFLVSVNQLQAKDKNKKQGARKKLRFRCPIFRSSLVALYLLFLGCDNVPASPTIYYRMLLKSFFTFSMHNFKSMTNGDPLMKK</sequence>
<reference evidence="2 3" key="1">
    <citation type="submission" date="2016-07" db="EMBL/GenBank/DDBJ databases">
        <title>Pervasive Adenine N6-methylation of Active Genes in Fungi.</title>
        <authorList>
            <consortium name="DOE Joint Genome Institute"/>
            <person name="Mondo S.J."/>
            <person name="Dannebaum R.O."/>
            <person name="Kuo R.C."/>
            <person name="Labutti K."/>
            <person name="Haridas S."/>
            <person name="Kuo A."/>
            <person name="Salamov A."/>
            <person name="Ahrendt S.R."/>
            <person name="Lipzen A."/>
            <person name="Sullivan W."/>
            <person name="Andreopoulos W.B."/>
            <person name="Clum A."/>
            <person name="Lindquist E."/>
            <person name="Daum C."/>
            <person name="Ramamoorthy G.K."/>
            <person name="Gryganskyi A."/>
            <person name="Culley D."/>
            <person name="Magnuson J.K."/>
            <person name="James T.Y."/>
            <person name="O'Malley M.A."/>
            <person name="Stajich J.E."/>
            <person name="Spatafora J.W."/>
            <person name="Visel A."/>
            <person name="Grigoriev I.V."/>
        </authorList>
    </citation>
    <scope>NUCLEOTIDE SEQUENCE [LARGE SCALE GENOMIC DNA]</scope>
    <source>
        <strain evidence="2 3">NRRL 1336</strain>
    </source>
</reference>
<organism evidence="2 3">
    <name type="scientific">Absidia repens</name>
    <dbReference type="NCBI Taxonomy" id="90262"/>
    <lineage>
        <taxon>Eukaryota</taxon>
        <taxon>Fungi</taxon>
        <taxon>Fungi incertae sedis</taxon>
        <taxon>Mucoromycota</taxon>
        <taxon>Mucoromycotina</taxon>
        <taxon>Mucoromycetes</taxon>
        <taxon>Mucorales</taxon>
        <taxon>Cunninghamellaceae</taxon>
        <taxon>Absidia</taxon>
    </lineage>
</organism>
<evidence type="ECO:0000256" key="1">
    <source>
        <dbReference type="SAM" id="Phobius"/>
    </source>
</evidence>
<keyword evidence="3" id="KW-1185">Reference proteome</keyword>